<dbReference type="SUPFAM" id="SSF49464">
    <property type="entry name" value="Carboxypeptidase regulatory domain-like"/>
    <property type="match status" value="1"/>
</dbReference>
<sequence length="308" mass="35232">MKSTYYLIFILFTYLANQPIGYAQGQLIKVTDSKSQEPVPFATIHFIKQNVAYSTNENGFFFVSAKLLELKDSLRISCVGYIPQTIFFGNNPKMLEIQLQAGQIELPEIQVHSNKFKVFTTKKAHMKGSVGGLAGSDDMLGLSFDSTQHAHKMIESVMVYISKGGDYQVPFRIRLFHLKNGKPTSEEFYHTNWVVHATKTGWNTFDIPSKAVYIPESGCLIAVEWLNFQNIDFSKIDYTKRDFNLDFSKYKGQYLGMGYTKTPTSSLGFSRNVKSKGIWYSSDLLFNNFKNPVFHNRILRPMIALRLR</sequence>
<comment type="caution">
    <text evidence="1">The sequence shown here is derived from an EMBL/GenBank/DDBJ whole genome shotgun (WGS) entry which is preliminary data.</text>
</comment>
<dbReference type="Pfam" id="PF13715">
    <property type="entry name" value="CarbopepD_reg_2"/>
    <property type="match status" value="1"/>
</dbReference>
<accession>A0ABW6DAZ6</accession>
<dbReference type="InterPro" id="IPR008969">
    <property type="entry name" value="CarboxyPept-like_regulatory"/>
</dbReference>
<evidence type="ECO:0000313" key="2">
    <source>
        <dbReference type="Proteomes" id="UP001598138"/>
    </source>
</evidence>
<proteinExistence type="predicted"/>
<dbReference type="EMBL" id="JBBKXZ010000001">
    <property type="protein sequence ID" value="MFD3394077.1"/>
    <property type="molecule type" value="Genomic_DNA"/>
</dbReference>
<dbReference type="RefSeq" id="WP_377982952.1">
    <property type="nucleotide sequence ID" value="NZ_JBBKXZ010000001.1"/>
</dbReference>
<name>A0ABW6DAZ6_9BACT</name>
<keyword evidence="2" id="KW-1185">Reference proteome</keyword>
<reference evidence="1 2" key="1">
    <citation type="submission" date="2024-03" db="EMBL/GenBank/DDBJ databases">
        <title>Aquirufa genome sequencing.</title>
        <authorList>
            <person name="Pitt A."/>
            <person name="Hahn M.W."/>
        </authorList>
    </citation>
    <scope>NUCLEOTIDE SEQUENCE [LARGE SCALE GENOMIC DNA]</scope>
    <source>
        <strain evidence="1 2">OSTEICH-129V</strain>
    </source>
</reference>
<evidence type="ECO:0000313" key="1">
    <source>
        <dbReference type="EMBL" id="MFD3394077.1"/>
    </source>
</evidence>
<organism evidence="1 2">
    <name type="scientific">Aquirufa avitistagni</name>
    <dbReference type="NCBI Taxonomy" id="3104728"/>
    <lineage>
        <taxon>Bacteria</taxon>
        <taxon>Pseudomonadati</taxon>
        <taxon>Bacteroidota</taxon>
        <taxon>Cytophagia</taxon>
        <taxon>Cytophagales</taxon>
        <taxon>Flectobacillaceae</taxon>
        <taxon>Aquirufa</taxon>
    </lineage>
</organism>
<gene>
    <name evidence="1" type="ORF">U0R10_05545</name>
</gene>
<protein>
    <submittedName>
        <fullName evidence="1">Carboxypeptidase-like regulatory domain-containing protein</fullName>
    </submittedName>
</protein>
<dbReference type="Proteomes" id="UP001598138">
    <property type="component" value="Unassembled WGS sequence"/>
</dbReference>